<dbReference type="Pfam" id="PF13561">
    <property type="entry name" value="adh_short_C2"/>
    <property type="match status" value="1"/>
</dbReference>
<dbReference type="SUPFAM" id="SSF51735">
    <property type="entry name" value="NAD(P)-binding Rossmann-fold domains"/>
    <property type="match status" value="1"/>
</dbReference>
<keyword evidence="4" id="KW-1185">Reference proteome</keyword>
<dbReference type="EMBL" id="JBEPSH010000004">
    <property type="protein sequence ID" value="MET4577104.1"/>
    <property type="molecule type" value="Genomic_DNA"/>
</dbReference>
<dbReference type="InterPro" id="IPR002347">
    <property type="entry name" value="SDR_fam"/>
</dbReference>
<reference evidence="3 4" key="1">
    <citation type="submission" date="2024-06" db="EMBL/GenBank/DDBJ databases">
        <title>Sorghum-associated microbial communities from plants grown in Nebraska, USA.</title>
        <authorList>
            <person name="Schachtman D."/>
        </authorList>
    </citation>
    <scope>NUCLEOTIDE SEQUENCE [LARGE SCALE GENOMIC DNA]</scope>
    <source>
        <strain evidence="3 4">2709</strain>
    </source>
</reference>
<dbReference type="Proteomes" id="UP001549320">
    <property type="component" value="Unassembled WGS sequence"/>
</dbReference>
<evidence type="ECO:0000256" key="1">
    <source>
        <dbReference type="ARBA" id="ARBA00006484"/>
    </source>
</evidence>
<evidence type="ECO:0000313" key="3">
    <source>
        <dbReference type="EMBL" id="MET4577104.1"/>
    </source>
</evidence>
<proteinExistence type="inferred from homology"/>
<dbReference type="PANTHER" id="PTHR43639">
    <property type="entry name" value="OXIDOREDUCTASE, SHORT-CHAIN DEHYDROGENASE/REDUCTASE FAMILY (AFU_ORTHOLOGUE AFUA_5G02870)"/>
    <property type="match status" value="1"/>
</dbReference>
<keyword evidence="2" id="KW-0560">Oxidoreductase</keyword>
<name>A0ABV2Q7X3_9BURK</name>
<dbReference type="CDD" id="cd05233">
    <property type="entry name" value="SDR_c"/>
    <property type="match status" value="1"/>
</dbReference>
<comment type="similarity">
    <text evidence="1">Belongs to the short-chain dehydrogenases/reductases (SDR) family.</text>
</comment>
<organism evidence="3 4">
    <name type="scientific">Ottowia thiooxydans</name>
    <dbReference type="NCBI Taxonomy" id="219182"/>
    <lineage>
        <taxon>Bacteria</taxon>
        <taxon>Pseudomonadati</taxon>
        <taxon>Pseudomonadota</taxon>
        <taxon>Betaproteobacteria</taxon>
        <taxon>Burkholderiales</taxon>
        <taxon>Comamonadaceae</taxon>
        <taxon>Ottowia</taxon>
    </lineage>
</organism>
<sequence>MTQAQTQALQGRVALVTGGAQGIGRAIVERLASDGAIVGVLDLKLALAEEAAAALRAAGHQAMAFGGDVAQRDTVMNAAATLKEKFGRLDVLVSNAMWVRYGPIDDLTPEAVGRMVGTGFNSVVWGIQAASLYMDQGGSVINIASAAAFLGIPQATIYCGVKAGVLGLTRSAAVDLGPRGIRVNAIGPGSVATEGVKINLDPEKVKLRLAKTPLRRLGEVEDISSAVAFLASDQSSWVTGECIKVDGGVTHAFL</sequence>
<comment type="caution">
    <text evidence="3">The sequence shown here is derived from an EMBL/GenBank/DDBJ whole genome shotgun (WGS) entry which is preliminary data.</text>
</comment>
<dbReference type="NCBIfam" id="NF005559">
    <property type="entry name" value="PRK07231.1"/>
    <property type="match status" value="1"/>
</dbReference>
<evidence type="ECO:0000313" key="4">
    <source>
        <dbReference type="Proteomes" id="UP001549320"/>
    </source>
</evidence>
<evidence type="ECO:0000256" key="2">
    <source>
        <dbReference type="ARBA" id="ARBA00023002"/>
    </source>
</evidence>
<protein>
    <submittedName>
        <fullName evidence="3">NAD(P)-dependent dehydrogenase (Short-subunit alcohol dehydrogenase family)</fullName>
    </submittedName>
</protein>
<dbReference type="InterPro" id="IPR036291">
    <property type="entry name" value="NAD(P)-bd_dom_sf"/>
</dbReference>
<dbReference type="PANTHER" id="PTHR43639:SF1">
    <property type="entry name" value="SHORT-CHAIN DEHYDROGENASE_REDUCTASE FAMILY PROTEIN"/>
    <property type="match status" value="1"/>
</dbReference>
<dbReference type="PRINTS" id="PR00081">
    <property type="entry name" value="GDHRDH"/>
</dbReference>
<dbReference type="Gene3D" id="3.40.50.720">
    <property type="entry name" value="NAD(P)-binding Rossmann-like Domain"/>
    <property type="match status" value="1"/>
</dbReference>
<accession>A0ABV2Q7X3</accession>
<dbReference type="RefSeq" id="WP_354443210.1">
    <property type="nucleotide sequence ID" value="NZ_JBEPSH010000004.1"/>
</dbReference>
<dbReference type="PRINTS" id="PR00080">
    <property type="entry name" value="SDRFAMILY"/>
</dbReference>
<gene>
    <name evidence="3" type="ORF">ABIE13_002215</name>
</gene>